<dbReference type="Proteomes" id="UP000033200">
    <property type="component" value="Chromosome"/>
</dbReference>
<dbReference type="InterPro" id="IPR036390">
    <property type="entry name" value="WH_DNA-bd_sf"/>
</dbReference>
<sequence length="304" mass="32814">MELRHLRYFIQVASDLHFARAATRLGISQPPLSQQIRQLEEEIGVRLFERTSRRVALTPAGTLFLDAARETIRQADRAVEIARRAARGDIGALSIGFNPSAPFIPPVALAINAYRRTYPDVQLSLTEMGAPDQITAVESRALDIGFVRHFGPPALPEGVAATRLLSEGLFVAMRADHPLATRSALRLADIAGEPMVVYGRDRSGCFSDRIFAMIREGGGEPVVAQRVGEASTLLGLVAAGVGVTIVAASLCALQSTGLTYLPLLDPQARTDMWLIHHRQSATLPCRHFIAIVEEGLAADHAVAA</sequence>
<dbReference type="Pfam" id="PF03466">
    <property type="entry name" value="LysR_substrate"/>
    <property type="match status" value="1"/>
</dbReference>
<dbReference type="PANTHER" id="PTHR30346:SF17">
    <property type="entry name" value="LYSR FAMILY TRANSCRIPTIONAL REGULATOR"/>
    <property type="match status" value="1"/>
</dbReference>
<evidence type="ECO:0000256" key="1">
    <source>
        <dbReference type="ARBA" id="ARBA00009437"/>
    </source>
</evidence>
<dbReference type="CDD" id="cd08414">
    <property type="entry name" value="PBP2_LTTR_aromatics_like"/>
    <property type="match status" value="1"/>
</dbReference>
<dbReference type="InterPro" id="IPR036388">
    <property type="entry name" value="WH-like_DNA-bd_sf"/>
</dbReference>
<dbReference type="InterPro" id="IPR005119">
    <property type="entry name" value="LysR_subst-bd"/>
</dbReference>
<dbReference type="PROSITE" id="PS50931">
    <property type="entry name" value="HTH_LYSR"/>
    <property type="match status" value="1"/>
</dbReference>
<protein>
    <submittedName>
        <fullName evidence="6">LysR family transcriptional regulator</fullName>
    </submittedName>
</protein>
<evidence type="ECO:0000256" key="3">
    <source>
        <dbReference type="ARBA" id="ARBA00023125"/>
    </source>
</evidence>
<dbReference type="Gene3D" id="1.10.10.10">
    <property type="entry name" value="Winged helix-like DNA-binding domain superfamily/Winged helix DNA-binding domain"/>
    <property type="match status" value="1"/>
</dbReference>
<keyword evidence="2" id="KW-0805">Transcription regulation</keyword>
<feature type="domain" description="HTH lysR-type" evidence="5">
    <location>
        <begin position="1"/>
        <end position="58"/>
    </location>
</feature>
<dbReference type="eggNOG" id="COG0583">
    <property type="taxonomic scope" value="Bacteria"/>
</dbReference>
<dbReference type="KEGG" id="stax:MC45_05535"/>
<dbReference type="RefSeq" id="WP_038660543.1">
    <property type="nucleotide sequence ID" value="NZ_CP009571.1"/>
</dbReference>
<dbReference type="PANTHER" id="PTHR30346">
    <property type="entry name" value="TRANSCRIPTIONAL DUAL REGULATOR HCAR-RELATED"/>
    <property type="match status" value="1"/>
</dbReference>
<gene>
    <name evidence="6" type="ORF">MC45_05535</name>
</gene>
<dbReference type="AlphaFoldDB" id="A0A097EEF6"/>
<keyword evidence="7" id="KW-1185">Reference proteome</keyword>
<dbReference type="PRINTS" id="PR00039">
    <property type="entry name" value="HTHLYSR"/>
</dbReference>
<dbReference type="STRING" id="1549858.MC45_05535"/>
<evidence type="ECO:0000313" key="7">
    <source>
        <dbReference type="Proteomes" id="UP000033200"/>
    </source>
</evidence>
<dbReference type="GO" id="GO:0003677">
    <property type="term" value="F:DNA binding"/>
    <property type="evidence" value="ECO:0007669"/>
    <property type="project" value="UniProtKB-KW"/>
</dbReference>
<dbReference type="SUPFAM" id="SSF46785">
    <property type="entry name" value="Winged helix' DNA-binding domain"/>
    <property type="match status" value="1"/>
</dbReference>
<dbReference type="HOGENOM" id="CLU_039613_6_4_5"/>
<dbReference type="EMBL" id="CP009571">
    <property type="protein sequence ID" value="AIT05952.1"/>
    <property type="molecule type" value="Genomic_DNA"/>
</dbReference>
<evidence type="ECO:0000256" key="2">
    <source>
        <dbReference type="ARBA" id="ARBA00023015"/>
    </source>
</evidence>
<accession>A0A097EEF6</accession>
<name>A0A097EEF6_9SPHN</name>
<dbReference type="FunFam" id="1.10.10.10:FF:000001">
    <property type="entry name" value="LysR family transcriptional regulator"/>
    <property type="match status" value="1"/>
</dbReference>
<organism evidence="6 7">
    <name type="scientific">Sphingomonas taxi</name>
    <dbReference type="NCBI Taxonomy" id="1549858"/>
    <lineage>
        <taxon>Bacteria</taxon>
        <taxon>Pseudomonadati</taxon>
        <taxon>Pseudomonadota</taxon>
        <taxon>Alphaproteobacteria</taxon>
        <taxon>Sphingomonadales</taxon>
        <taxon>Sphingomonadaceae</taxon>
        <taxon>Sphingomonas</taxon>
    </lineage>
</organism>
<keyword evidence="3" id="KW-0238">DNA-binding</keyword>
<evidence type="ECO:0000313" key="6">
    <source>
        <dbReference type="EMBL" id="AIT05952.1"/>
    </source>
</evidence>
<dbReference type="SUPFAM" id="SSF53850">
    <property type="entry name" value="Periplasmic binding protein-like II"/>
    <property type="match status" value="1"/>
</dbReference>
<dbReference type="Gene3D" id="3.40.190.10">
    <property type="entry name" value="Periplasmic binding protein-like II"/>
    <property type="match status" value="2"/>
</dbReference>
<comment type="similarity">
    <text evidence="1">Belongs to the LysR transcriptional regulatory family.</text>
</comment>
<keyword evidence="4" id="KW-0804">Transcription</keyword>
<dbReference type="InterPro" id="IPR000847">
    <property type="entry name" value="LysR_HTH_N"/>
</dbReference>
<dbReference type="GO" id="GO:0032993">
    <property type="term" value="C:protein-DNA complex"/>
    <property type="evidence" value="ECO:0007669"/>
    <property type="project" value="TreeGrafter"/>
</dbReference>
<dbReference type="GO" id="GO:0003700">
    <property type="term" value="F:DNA-binding transcription factor activity"/>
    <property type="evidence" value="ECO:0007669"/>
    <property type="project" value="InterPro"/>
</dbReference>
<proteinExistence type="inferred from homology"/>
<dbReference type="Pfam" id="PF00126">
    <property type="entry name" value="HTH_1"/>
    <property type="match status" value="1"/>
</dbReference>
<evidence type="ECO:0000259" key="5">
    <source>
        <dbReference type="PROSITE" id="PS50931"/>
    </source>
</evidence>
<evidence type="ECO:0000256" key="4">
    <source>
        <dbReference type="ARBA" id="ARBA00023163"/>
    </source>
</evidence>
<reference evidence="6 7" key="1">
    <citation type="submission" date="2014-09" db="EMBL/GenBank/DDBJ databases">
        <title>Using Illumina technology Improving SMRT sequencing Genome Assembly by RASTools.</title>
        <authorList>
            <person name="Zhou Y."/>
            <person name="Ma T."/>
            <person name="Liu T."/>
        </authorList>
    </citation>
    <scope>NUCLEOTIDE SEQUENCE [LARGE SCALE GENOMIC DNA]</scope>
    <source>
        <strain evidence="6 7">ATCC 55669</strain>
    </source>
</reference>